<feature type="transmembrane region" description="Helical" evidence="9">
    <location>
        <begin position="306"/>
        <end position="326"/>
    </location>
</feature>
<dbReference type="PROSITE" id="PS50262">
    <property type="entry name" value="G_PROTEIN_RECEP_F1_2"/>
    <property type="match status" value="1"/>
</dbReference>
<dbReference type="GO" id="GO:0004930">
    <property type="term" value="F:G protein-coupled receptor activity"/>
    <property type="evidence" value="ECO:0007669"/>
    <property type="project" value="UniProtKB-KW"/>
</dbReference>
<feature type="transmembrane region" description="Helical" evidence="9">
    <location>
        <begin position="26"/>
        <end position="51"/>
    </location>
</feature>
<feature type="transmembrane region" description="Helical" evidence="9">
    <location>
        <begin position="143"/>
        <end position="163"/>
    </location>
</feature>
<dbReference type="GO" id="GO:0005886">
    <property type="term" value="C:plasma membrane"/>
    <property type="evidence" value="ECO:0007669"/>
    <property type="project" value="UniProtKB-SubCell"/>
</dbReference>
<dbReference type="GeneID" id="110975920"/>
<dbReference type="CDD" id="cd00637">
    <property type="entry name" value="7tm_classA_rhodopsin-like"/>
    <property type="match status" value="1"/>
</dbReference>
<dbReference type="SUPFAM" id="SSF81321">
    <property type="entry name" value="Family A G protein-coupled receptor-like"/>
    <property type="match status" value="1"/>
</dbReference>
<proteinExistence type="predicted"/>
<dbReference type="PANTHER" id="PTHR24228">
    <property type="entry name" value="B2 BRADYKININ RECEPTOR/ANGIOTENSIN II RECEPTOR"/>
    <property type="match status" value="1"/>
</dbReference>
<evidence type="ECO:0000313" key="12">
    <source>
        <dbReference type="RefSeq" id="XP_022084489.1"/>
    </source>
</evidence>
<feature type="domain" description="G-protein coupled receptors family 1 profile" evidence="10">
    <location>
        <begin position="42"/>
        <end position="324"/>
    </location>
</feature>
<keyword evidence="6 9" id="KW-0472">Membrane</keyword>
<dbReference type="Pfam" id="PF00001">
    <property type="entry name" value="7tm_1"/>
    <property type="match status" value="1"/>
</dbReference>
<evidence type="ECO:0000256" key="1">
    <source>
        <dbReference type="ARBA" id="ARBA00004651"/>
    </source>
</evidence>
<feature type="transmembrane region" description="Helical" evidence="9">
    <location>
        <begin position="103"/>
        <end position="131"/>
    </location>
</feature>
<feature type="transmembrane region" description="Helical" evidence="9">
    <location>
        <begin position="63"/>
        <end position="83"/>
    </location>
</feature>
<dbReference type="AlphaFoldDB" id="A0A8B7XUG7"/>
<dbReference type="SMART" id="SM01381">
    <property type="entry name" value="7TM_GPCR_Srsx"/>
    <property type="match status" value="1"/>
</dbReference>
<dbReference type="RefSeq" id="XP_022084489.1">
    <property type="nucleotide sequence ID" value="XM_022228797.1"/>
</dbReference>
<dbReference type="OMA" id="CLNIPWM"/>
<keyword evidence="2" id="KW-1003">Cell membrane</keyword>
<keyword evidence="7" id="KW-0675">Receptor</keyword>
<dbReference type="PANTHER" id="PTHR24228:SF72">
    <property type="entry name" value="G-PROTEIN COUPLED RECEPTORS FAMILY 1 PROFILE DOMAIN-CONTAINING PROTEIN"/>
    <property type="match status" value="1"/>
</dbReference>
<keyword evidence="3 9" id="KW-0812">Transmembrane</keyword>
<evidence type="ECO:0000256" key="7">
    <source>
        <dbReference type="ARBA" id="ARBA00023170"/>
    </source>
</evidence>
<evidence type="ECO:0000256" key="2">
    <source>
        <dbReference type="ARBA" id="ARBA00022475"/>
    </source>
</evidence>
<comment type="subcellular location">
    <subcellularLocation>
        <location evidence="1">Cell membrane</location>
        <topology evidence="1">Multi-pass membrane protein</topology>
    </subcellularLocation>
</comment>
<evidence type="ECO:0000256" key="8">
    <source>
        <dbReference type="ARBA" id="ARBA00023224"/>
    </source>
</evidence>
<dbReference type="Gene3D" id="1.20.1070.10">
    <property type="entry name" value="Rhodopsin 7-helix transmembrane proteins"/>
    <property type="match status" value="1"/>
</dbReference>
<name>A0A8B7XUG7_ACAPL</name>
<evidence type="ECO:0000256" key="9">
    <source>
        <dbReference type="SAM" id="Phobius"/>
    </source>
</evidence>
<dbReference type="InterPro" id="IPR000276">
    <property type="entry name" value="GPCR_Rhodpsn"/>
</dbReference>
<dbReference type="OrthoDB" id="5975505at2759"/>
<dbReference type="InterPro" id="IPR017452">
    <property type="entry name" value="GPCR_Rhodpsn_7TM"/>
</dbReference>
<dbReference type="KEGG" id="aplc:110975920"/>
<evidence type="ECO:0000259" key="10">
    <source>
        <dbReference type="PROSITE" id="PS50262"/>
    </source>
</evidence>
<evidence type="ECO:0000313" key="11">
    <source>
        <dbReference type="Proteomes" id="UP000694845"/>
    </source>
</evidence>
<feature type="transmembrane region" description="Helical" evidence="9">
    <location>
        <begin position="279"/>
        <end position="300"/>
    </location>
</feature>
<sequence length="346" mass="37954">MASPGTTSSEMFTPGVASILTPVQRVILSSIMICICIVGLLGNTIVISAVALSKKLRCVTNVFVVNLATADLMTCLNIPWMAVASLSEGGWTLPDWICTTCGFVLMVCIGSSIYTLACVATIRCVVITGLPGRCKTLYTPPKICAILVLIWTVPLAVATVPLVSNFGKLGYDVKYSSCTWDTSNPNSENFSKLISGVFYPLPFVIITYSYFKIYRHVRRHSRAVASILTVSSSVATQQTQDGHNATGENLAVIPNNNGRQGNSFREKLNKRQVDVTKNMFYIVCAFVLCISPYGFSLMYIDSDPFIPYAGMFLLCNSCINPFIYATKHPDFKKVIRLMLTCKFSKI</sequence>
<evidence type="ECO:0000256" key="5">
    <source>
        <dbReference type="ARBA" id="ARBA00023040"/>
    </source>
</evidence>
<reference evidence="12" key="1">
    <citation type="submission" date="2025-08" db="UniProtKB">
        <authorList>
            <consortium name="RefSeq"/>
        </authorList>
    </citation>
    <scope>IDENTIFICATION</scope>
</reference>
<organism evidence="11 12">
    <name type="scientific">Acanthaster planci</name>
    <name type="common">Crown-of-thorns starfish</name>
    <dbReference type="NCBI Taxonomy" id="133434"/>
    <lineage>
        <taxon>Eukaryota</taxon>
        <taxon>Metazoa</taxon>
        <taxon>Echinodermata</taxon>
        <taxon>Eleutherozoa</taxon>
        <taxon>Asterozoa</taxon>
        <taxon>Asteroidea</taxon>
        <taxon>Valvatacea</taxon>
        <taxon>Valvatida</taxon>
        <taxon>Acanthasteridae</taxon>
        <taxon>Acanthaster</taxon>
    </lineage>
</organism>
<gene>
    <name evidence="12" type="primary">LOC110975920</name>
</gene>
<protein>
    <submittedName>
        <fullName evidence="12">Alpha-1D adrenergic receptor-like</fullName>
    </submittedName>
</protein>
<accession>A0A8B7XUG7</accession>
<evidence type="ECO:0000256" key="4">
    <source>
        <dbReference type="ARBA" id="ARBA00022989"/>
    </source>
</evidence>
<keyword evidence="5" id="KW-0297">G-protein coupled receptor</keyword>
<dbReference type="PRINTS" id="PR00237">
    <property type="entry name" value="GPCRRHODOPSN"/>
</dbReference>
<keyword evidence="11" id="KW-1185">Reference proteome</keyword>
<keyword evidence="8" id="KW-0807">Transducer</keyword>
<keyword evidence="4 9" id="KW-1133">Transmembrane helix</keyword>
<evidence type="ECO:0000256" key="6">
    <source>
        <dbReference type="ARBA" id="ARBA00023136"/>
    </source>
</evidence>
<feature type="transmembrane region" description="Helical" evidence="9">
    <location>
        <begin position="193"/>
        <end position="211"/>
    </location>
</feature>
<dbReference type="Proteomes" id="UP000694845">
    <property type="component" value="Unplaced"/>
</dbReference>
<evidence type="ECO:0000256" key="3">
    <source>
        <dbReference type="ARBA" id="ARBA00022692"/>
    </source>
</evidence>